<dbReference type="InterPro" id="IPR016131">
    <property type="entry name" value="Haemerythrin_Fe_BS"/>
</dbReference>
<evidence type="ECO:0000259" key="8">
    <source>
        <dbReference type="PROSITE" id="PS50110"/>
    </source>
</evidence>
<dbReference type="AlphaFoldDB" id="A0A7X3MEI6"/>
<dbReference type="PROSITE" id="PS50110">
    <property type="entry name" value="RESPONSE_REGULATORY"/>
    <property type="match status" value="1"/>
</dbReference>
<dbReference type="InterPro" id="IPR011006">
    <property type="entry name" value="CheY-like_superfamily"/>
</dbReference>
<feature type="modified residue" description="4-aspartylphosphate" evidence="7">
    <location>
        <position position="376"/>
    </location>
</feature>
<evidence type="ECO:0000256" key="1">
    <source>
        <dbReference type="ARBA" id="ARBA00010587"/>
    </source>
</evidence>
<keyword evidence="5" id="KW-0408">Iron</keyword>
<comment type="function">
    <text evidence="6">May play the central regulatory role in sporulation. It may be an element of the effector pathway responsible for the activation of sporulation genes in response to nutritional stress. Spo0A may act in concert with spo0H (a sigma factor) to control the expression of some genes that are critical to the sporulation process.</text>
</comment>
<keyword evidence="4" id="KW-0479">Metal-binding</keyword>
<dbReference type="CDD" id="cd00156">
    <property type="entry name" value="REC"/>
    <property type="match status" value="1"/>
</dbReference>
<evidence type="ECO:0000256" key="3">
    <source>
        <dbReference type="ARBA" id="ARBA00022553"/>
    </source>
</evidence>
<accession>A0A7X3MEI6</accession>
<dbReference type="CDD" id="cd12107">
    <property type="entry name" value="Hemerythrin"/>
    <property type="match status" value="1"/>
</dbReference>
<dbReference type="InterPro" id="IPR050595">
    <property type="entry name" value="Bact_response_regulator"/>
</dbReference>
<name>A0A7X3MEI6_9FIRM</name>
<dbReference type="PANTHER" id="PTHR44591:SF3">
    <property type="entry name" value="RESPONSE REGULATORY DOMAIN-CONTAINING PROTEIN"/>
    <property type="match status" value="1"/>
</dbReference>
<dbReference type="PANTHER" id="PTHR44591">
    <property type="entry name" value="STRESS RESPONSE REGULATOR PROTEIN 1"/>
    <property type="match status" value="1"/>
</dbReference>
<dbReference type="PROSITE" id="PS00550">
    <property type="entry name" value="HEMERYTHRINS"/>
    <property type="match status" value="1"/>
</dbReference>
<evidence type="ECO:0000256" key="2">
    <source>
        <dbReference type="ARBA" id="ARBA00018672"/>
    </source>
</evidence>
<dbReference type="Pfam" id="PF00072">
    <property type="entry name" value="Response_reg"/>
    <property type="match status" value="1"/>
</dbReference>
<dbReference type="SUPFAM" id="SSF52172">
    <property type="entry name" value="CheY-like"/>
    <property type="match status" value="1"/>
</dbReference>
<dbReference type="SMART" id="SM00448">
    <property type="entry name" value="REC"/>
    <property type="match status" value="1"/>
</dbReference>
<gene>
    <name evidence="9" type="ORF">GN277_05750</name>
</gene>
<evidence type="ECO:0000256" key="4">
    <source>
        <dbReference type="ARBA" id="ARBA00022723"/>
    </source>
</evidence>
<comment type="similarity">
    <text evidence="1">Belongs to the hemerythrin family.</text>
</comment>
<dbReference type="SUPFAM" id="SSF47188">
    <property type="entry name" value="Hemerythrin-like"/>
    <property type="match status" value="1"/>
</dbReference>
<evidence type="ECO:0000313" key="10">
    <source>
        <dbReference type="Proteomes" id="UP000460412"/>
    </source>
</evidence>
<keyword evidence="10" id="KW-1185">Reference proteome</keyword>
<dbReference type="Pfam" id="PF01814">
    <property type="entry name" value="Hemerythrin"/>
    <property type="match status" value="1"/>
</dbReference>
<dbReference type="Gene3D" id="3.40.50.2300">
    <property type="match status" value="1"/>
</dbReference>
<evidence type="ECO:0000256" key="7">
    <source>
        <dbReference type="PROSITE-ProRule" id="PRU00169"/>
    </source>
</evidence>
<organism evidence="9 10">
    <name type="scientific">Sporofaciens musculi</name>
    <dbReference type="NCBI Taxonomy" id="2681861"/>
    <lineage>
        <taxon>Bacteria</taxon>
        <taxon>Bacillati</taxon>
        <taxon>Bacillota</taxon>
        <taxon>Clostridia</taxon>
        <taxon>Lachnospirales</taxon>
        <taxon>Lachnospiraceae</taxon>
        <taxon>Sporofaciens</taxon>
    </lineage>
</organism>
<dbReference type="NCBIfam" id="TIGR02481">
    <property type="entry name" value="hemeryth_dom"/>
    <property type="match status" value="1"/>
</dbReference>
<dbReference type="GO" id="GO:0046872">
    <property type="term" value="F:metal ion binding"/>
    <property type="evidence" value="ECO:0007669"/>
    <property type="project" value="UniProtKB-KW"/>
</dbReference>
<dbReference type="RefSeq" id="WP_159750227.1">
    <property type="nucleotide sequence ID" value="NZ_CASSPE010000159.1"/>
</dbReference>
<dbReference type="EMBL" id="WUQX01000001">
    <property type="protein sequence ID" value="MXP74898.1"/>
    <property type="molecule type" value="Genomic_DNA"/>
</dbReference>
<dbReference type="Gene3D" id="1.20.120.50">
    <property type="entry name" value="Hemerythrin-like"/>
    <property type="match status" value="1"/>
</dbReference>
<reference evidence="9 10" key="1">
    <citation type="submission" date="2019-12" db="EMBL/GenBank/DDBJ databases">
        <title>Sporaefaciens musculi gen. nov., sp. nov., a novel bacterium isolated from the caecum of an obese mouse.</title>
        <authorList>
            <person name="Rasmussen T.S."/>
            <person name="Streidl T."/>
            <person name="Hitch T.C.A."/>
            <person name="Wortmann E."/>
            <person name="Deptula P."/>
            <person name="Hansen M."/>
            <person name="Nielsen D.S."/>
            <person name="Clavel T."/>
            <person name="Vogensen F.K."/>
        </authorList>
    </citation>
    <scope>NUCLEOTIDE SEQUENCE [LARGE SCALE GENOMIC DNA]</scope>
    <source>
        <strain evidence="9 10">WCA-9-b2</strain>
    </source>
</reference>
<feature type="domain" description="Response regulatory" evidence="8">
    <location>
        <begin position="328"/>
        <end position="443"/>
    </location>
</feature>
<evidence type="ECO:0000256" key="5">
    <source>
        <dbReference type="ARBA" id="ARBA00023004"/>
    </source>
</evidence>
<protein>
    <recommendedName>
        <fullName evidence="2">Stage 0 sporulation protein A homolog</fullName>
    </recommendedName>
</protein>
<keyword evidence="3 7" id="KW-0597">Phosphoprotein</keyword>
<dbReference type="InterPro" id="IPR012827">
    <property type="entry name" value="Hemerythrin_metal-bd"/>
</dbReference>
<dbReference type="Proteomes" id="UP000460412">
    <property type="component" value="Unassembled WGS sequence"/>
</dbReference>
<comment type="caution">
    <text evidence="9">The sequence shown here is derived from an EMBL/GenBank/DDBJ whole genome shotgun (WGS) entry which is preliminary data.</text>
</comment>
<evidence type="ECO:0000256" key="6">
    <source>
        <dbReference type="ARBA" id="ARBA00024867"/>
    </source>
</evidence>
<dbReference type="InterPro" id="IPR035938">
    <property type="entry name" value="Hemerythrin-like_sf"/>
</dbReference>
<dbReference type="GO" id="GO:0000160">
    <property type="term" value="P:phosphorelay signal transduction system"/>
    <property type="evidence" value="ECO:0007669"/>
    <property type="project" value="InterPro"/>
</dbReference>
<dbReference type="InterPro" id="IPR012312">
    <property type="entry name" value="Hemerythrin-like"/>
</dbReference>
<proteinExistence type="inferred from homology"/>
<evidence type="ECO:0000313" key="9">
    <source>
        <dbReference type="EMBL" id="MXP74898.1"/>
    </source>
</evidence>
<sequence length="447" mass="51694">MENQLVWKEEYNIGVDVIDKEHQRLFKIINKLFAFGKEEKKSQWACQEGIKYFKDHAMKHFLEEENYMKSIGYEGYAAHRHLHEGFRKKMLPALEEELEQTNYSENSVDHFLGVCAGWLIGHTLTEDRAITGEGMSKWIDLLPEEELEAMKKVIVQLVYDMFHLESHVLSDGYSGEKFGRGLYCRLVYGMEQEEENREIFLAFEEKLLINTVGKAMGIETNKLDTMLVNATRFTAHQFVKRVMEHLPDAEGCEIKEENLLTYEQFQDVFEKEKMQVSLLFDTGEGYFAYCVIAPHMLDKGAATPIGVENAMAEVEEYLKKRDIPQRQKILIVDDSMTIRQGMKQLLCEDYEIAMASSGMSAFRSIALDRPDLVLLDYEMPVCDGKQVLEMIRSEEEFADIPIIFLTGRTDPGTVRKLVSLKPDGYLAKYLKPAEIKQKIDAYFEKKI</sequence>
<dbReference type="InterPro" id="IPR001789">
    <property type="entry name" value="Sig_transdc_resp-reg_receiver"/>
</dbReference>